<keyword evidence="1" id="KW-0472">Membrane</keyword>
<evidence type="ECO:0000313" key="3">
    <source>
        <dbReference type="Proteomes" id="UP000515913"/>
    </source>
</evidence>
<dbReference type="KEGG" id="fho:H9Q81_02995"/>
<dbReference type="EMBL" id="CP060637">
    <property type="protein sequence ID" value="QNM15820.1"/>
    <property type="molecule type" value="Genomic_DNA"/>
</dbReference>
<dbReference type="PANTHER" id="PTHR40940:SF2">
    <property type="entry name" value="BATD"/>
    <property type="match status" value="1"/>
</dbReference>
<keyword evidence="1" id="KW-1133">Transmembrane helix</keyword>
<keyword evidence="3" id="KW-1185">Reference proteome</keyword>
<keyword evidence="1" id="KW-0812">Transmembrane</keyword>
<sequence length="539" mass="60920">MKKIILTLFLFCIVYPLTYADILLQTNTNTPALNEPFVIQVKFLNESKKDYNIEGINNFQIISRSSQSSYSIINGQKNSAKTDIFQLIPLKKGTVNLQVIGDNGKVSSNKLSLNIESDNTSVNTNVNNEITVDTNIKNKSSYYFGEKIPFYEKFLSTIRLNSLGYVTPPEFKDFSAKDITPVDNNGQYMQNYFVDKNGNNGIEITLFEAILTADSSGKKNINLGKIGYTQASQDDFFFSRGVTKYIGGNSIDIDILPLPQDQPVGFQNVVGTPKITYNWNKNKINYGDSVVLDISINGSVNLDTLEQLLTTKHNNFNVFESVKEFKENINNGKYYAEKKFEIAFIPKTNGTIKTPEISIPYFNTETKKFENLIVPSHEITVEGNVSSTSIINNNQSQTTTDMNSSPQNPEEITINSIPSTVISKDNNHLIIGLIAIIVIEGLIIASLLVKRTKKDSKFDFSEMQQAKSNKEFYDAYCNFMKKNFKFSPKVHLDDKLIHLGLGEPFIEINQKIEDAYYNNSNIDKKQILKDIKKELKKFD</sequence>
<dbReference type="Pfam" id="PF13584">
    <property type="entry name" value="BatD"/>
    <property type="match status" value="2"/>
</dbReference>
<dbReference type="RefSeq" id="WP_187423112.1">
    <property type="nucleotide sequence ID" value="NZ_CP060637.1"/>
</dbReference>
<organism evidence="2 3">
    <name type="scientific">Fusobacterium hominis</name>
    <dbReference type="NCBI Taxonomy" id="2764326"/>
    <lineage>
        <taxon>Bacteria</taxon>
        <taxon>Fusobacteriati</taxon>
        <taxon>Fusobacteriota</taxon>
        <taxon>Fusobacteriia</taxon>
        <taxon>Fusobacteriales</taxon>
        <taxon>Fusobacteriaceae</taxon>
        <taxon>Fusobacterium</taxon>
    </lineage>
</organism>
<proteinExistence type="predicted"/>
<accession>A0A7G9GYD8</accession>
<reference evidence="2 3" key="1">
    <citation type="submission" date="2020-08" db="EMBL/GenBank/DDBJ databases">
        <authorList>
            <person name="Liu C."/>
            <person name="Sun Q."/>
        </authorList>
    </citation>
    <scope>NUCLEOTIDE SEQUENCE [LARGE SCALE GENOMIC DNA]</scope>
    <source>
        <strain evidence="2 3">NSJ-57</strain>
    </source>
</reference>
<dbReference type="AlphaFoldDB" id="A0A7G9GYD8"/>
<evidence type="ECO:0000256" key="1">
    <source>
        <dbReference type="SAM" id="Phobius"/>
    </source>
</evidence>
<dbReference type="Proteomes" id="UP000515913">
    <property type="component" value="Chromosome"/>
</dbReference>
<gene>
    <name evidence="2" type="ORF">H9Q81_02995</name>
</gene>
<protein>
    <submittedName>
        <fullName evidence="2">BatD family protein</fullName>
    </submittedName>
</protein>
<dbReference type="InterPro" id="IPR025738">
    <property type="entry name" value="BatD"/>
</dbReference>
<feature type="transmembrane region" description="Helical" evidence="1">
    <location>
        <begin position="429"/>
        <end position="449"/>
    </location>
</feature>
<evidence type="ECO:0000313" key="2">
    <source>
        <dbReference type="EMBL" id="QNM15820.1"/>
    </source>
</evidence>
<dbReference type="PANTHER" id="PTHR40940">
    <property type="entry name" value="PROTEIN BATD-RELATED"/>
    <property type="match status" value="1"/>
</dbReference>
<name>A0A7G9GYD8_9FUSO</name>